<dbReference type="InParanoid" id="A0A0L0HQF6"/>
<feature type="region of interest" description="Disordered" evidence="2">
    <location>
        <begin position="1199"/>
        <end position="1218"/>
    </location>
</feature>
<protein>
    <recommendedName>
        <fullName evidence="3">DH domain-containing protein</fullName>
    </recommendedName>
</protein>
<dbReference type="InterPro" id="IPR035899">
    <property type="entry name" value="DBL_dom_sf"/>
</dbReference>
<keyword evidence="1" id="KW-0175">Coiled coil</keyword>
<dbReference type="GeneID" id="27685725"/>
<dbReference type="STRING" id="645134.A0A0L0HQF6"/>
<dbReference type="InterPro" id="IPR008936">
    <property type="entry name" value="Rho_GTPase_activation_prot"/>
</dbReference>
<dbReference type="Pfam" id="PF00621">
    <property type="entry name" value="RhoGEF"/>
    <property type="match status" value="1"/>
</dbReference>
<dbReference type="InterPro" id="IPR051092">
    <property type="entry name" value="FYVE_RhoGEF_PH"/>
</dbReference>
<feature type="compositionally biased region" description="Basic and acidic residues" evidence="2">
    <location>
        <begin position="1272"/>
        <end position="1284"/>
    </location>
</feature>
<accession>A0A0L0HQF6</accession>
<keyword evidence="5" id="KW-1185">Reference proteome</keyword>
<dbReference type="SUPFAM" id="SSF48065">
    <property type="entry name" value="DBL homology domain (DH-domain)"/>
    <property type="match status" value="1"/>
</dbReference>
<dbReference type="SMART" id="SM00325">
    <property type="entry name" value="RhoGEF"/>
    <property type="match status" value="1"/>
</dbReference>
<dbReference type="Gene3D" id="1.20.900.10">
    <property type="entry name" value="Dbl homology (DH) domain"/>
    <property type="match status" value="1"/>
</dbReference>
<dbReference type="PANTHER" id="PTHR12673">
    <property type="entry name" value="FACIOGENITAL DYSPLASIA PROTEIN"/>
    <property type="match status" value="1"/>
</dbReference>
<feature type="compositionally biased region" description="Basic and acidic residues" evidence="2">
    <location>
        <begin position="1199"/>
        <end position="1209"/>
    </location>
</feature>
<proteinExistence type="predicted"/>
<dbReference type="GO" id="GO:0005085">
    <property type="term" value="F:guanyl-nucleotide exchange factor activity"/>
    <property type="evidence" value="ECO:0007669"/>
    <property type="project" value="InterPro"/>
</dbReference>
<feature type="region of interest" description="Disordered" evidence="2">
    <location>
        <begin position="835"/>
        <end position="895"/>
    </location>
</feature>
<evidence type="ECO:0000313" key="5">
    <source>
        <dbReference type="Proteomes" id="UP000053201"/>
    </source>
</evidence>
<evidence type="ECO:0000256" key="1">
    <source>
        <dbReference type="SAM" id="Coils"/>
    </source>
</evidence>
<feature type="region of interest" description="Disordered" evidence="2">
    <location>
        <begin position="38"/>
        <end position="89"/>
    </location>
</feature>
<dbReference type="InterPro" id="IPR000198">
    <property type="entry name" value="RhoGAP_dom"/>
</dbReference>
<feature type="compositionally biased region" description="Polar residues" evidence="2">
    <location>
        <begin position="39"/>
        <end position="52"/>
    </location>
</feature>
<feature type="domain" description="DH" evidence="3">
    <location>
        <begin position="301"/>
        <end position="482"/>
    </location>
</feature>
<dbReference type="GO" id="GO:0007165">
    <property type="term" value="P:signal transduction"/>
    <property type="evidence" value="ECO:0007669"/>
    <property type="project" value="InterPro"/>
</dbReference>
<dbReference type="RefSeq" id="XP_016611078.1">
    <property type="nucleotide sequence ID" value="XM_016750410.1"/>
</dbReference>
<feature type="compositionally biased region" description="Polar residues" evidence="2">
    <location>
        <begin position="1121"/>
        <end position="1130"/>
    </location>
</feature>
<dbReference type="VEuPathDB" id="FungiDB:SPPG_02108"/>
<dbReference type="PROSITE" id="PS50010">
    <property type="entry name" value="DH_2"/>
    <property type="match status" value="1"/>
</dbReference>
<feature type="coiled-coil region" evidence="1">
    <location>
        <begin position="1508"/>
        <end position="1535"/>
    </location>
</feature>
<dbReference type="Proteomes" id="UP000053201">
    <property type="component" value="Unassembled WGS sequence"/>
</dbReference>
<feature type="region of interest" description="Disordered" evidence="2">
    <location>
        <begin position="1272"/>
        <end position="1292"/>
    </location>
</feature>
<evidence type="ECO:0000313" key="4">
    <source>
        <dbReference type="EMBL" id="KND03039.1"/>
    </source>
</evidence>
<reference evidence="4 5" key="1">
    <citation type="submission" date="2009-08" db="EMBL/GenBank/DDBJ databases">
        <title>The Genome Sequence of Spizellomyces punctatus strain DAOM BR117.</title>
        <authorList>
            <consortium name="The Broad Institute Genome Sequencing Platform"/>
            <person name="Russ C."/>
            <person name="Cuomo C."/>
            <person name="Shea T."/>
            <person name="Young S.K."/>
            <person name="Zeng Q."/>
            <person name="Koehrsen M."/>
            <person name="Haas B."/>
            <person name="Borodovsky M."/>
            <person name="Guigo R."/>
            <person name="Alvarado L."/>
            <person name="Berlin A."/>
            <person name="Bochicchio J."/>
            <person name="Borenstein D."/>
            <person name="Chapman S."/>
            <person name="Chen Z."/>
            <person name="Engels R."/>
            <person name="Freedman E."/>
            <person name="Gellesch M."/>
            <person name="Goldberg J."/>
            <person name="Griggs A."/>
            <person name="Gujja S."/>
            <person name="Heiman D."/>
            <person name="Hepburn T."/>
            <person name="Howarth C."/>
            <person name="Jen D."/>
            <person name="Larson L."/>
            <person name="Lewis B."/>
            <person name="Mehta T."/>
            <person name="Park D."/>
            <person name="Pearson M."/>
            <person name="Roberts A."/>
            <person name="Saif S."/>
            <person name="Shenoy N."/>
            <person name="Sisk P."/>
            <person name="Stolte C."/>
            <person name="Sykes S."/>
            <person name="Thomson T."/>
            <person name="Walk T."/>
            <person name="White J."/>
            <person name="Yandava C."/>
            <person name="Burger G."/>
            <person name="Gray M.W."/>
            <person name="Holland P.W.H."/>
            <person name="King N."/>
            <person name="Lang F.B.F."/>
            <person name="Roger A.J."/>
            <person name="Ruiz-Trillo I."/>
            <person name="Lander E."/>
            <person name="Nusbaum C."/>
        </authorList>
    </citation>
    <scope>NUCLEOTIDE SEQUENCE [LARGE SCALE GENOMIC DNA]</scope>
    <source>
        <strain evidence="4 5">DAOM BR117</strain>
    </source>
</reference>
<gene>
    <name evidence="4" type="ORF">SPPG_02108</name>
</gene>
<evidence type="ECO:0000259" key="3">
    <source>
        <dbReference type="PROSITE" id="PS50010"/>
    </source>
</evidence>
<dbReference type="GO" id="GO:0005737">
    <property type="term" value="C:cytoplasm"/>
    <property type="evidence" value="ECO:0007669"/>
    <property type="project" value="TreeGrafter"/>
</dbReference>
<sequence>MIPALFGARSRESLQKVREDEEYRTACSKLVAAGYRFSPASSLGKSPSQRSVATPVRAPSQKSAASLENVPEEPVSPSSHKPSYFGRRKPKSSTTYIAMREKIGPVCISLKSLESEKDTMLAYVRTKYGFNVHTFIEEKIEEYPAAVAALREYLRLPYVLCGLREDKVLAAPHGTAQEMDLIDAMGVEIVNSAHAVKKRDLDNALLELDALRMRKLDHVVIDIILAQRDATASLLNSYDGQNGFKVPLTLGVKADELVKPMDDSRTFRDLGLIFQKMKSGPPRSSSNVEIKTQAAVIDKSKVTQAIYEIFEVEKSNLKRLKVLETHYNEPVWKNWQEADFASPSFARSGCPTVRRIIEQSEKLLQELGSPSVSVERFCTVFIDKARESGDFYLAYRDYIDQFDYAHQCLPKSPIFHAFMEKLRQDPTTSFDTLRALPVQRLPRYVMALHTIMLNTLTSDPTFPLAMEAHRAMDEATRRIDERRRQYEDFKLLTEVDHKLNLGGAISSAQVKYKCELHVEEINDKKIRLHKRIFLLFSNLLLVLERKEQQTNNLARKGAREKTSERPPYIIEAMHPVASITAVDQHDKEFKLICLTNGPHQRRVASYEAESKEAKEFFLRALRDIEVRAKLEANKLKNEPYADRFDDLDVYYNIMNASELNKKLLGSVGVVVLGDHQLFADILSRSKDSYYAMGFLETKDMEARLTFAVHEKALNAHGDPLNPQNVPTWNDPASVQQKLLSQASKIASFLSHEGPDPDRFKTIMEPALRDVCEIYYKVRRPSLMHSRSFSSTSSLLSWASRSSVSSMASVTSITSEKNANLTRRPSTVMRRITNAMRRPGPDASGDIPYRAGTPEPGGTYSGRSPERRSRIPVIPGAARPFGPDRTSPQKNVPPLPRGNFQRLFLRGKSVAPSPNEKLVPIRVLEVLLNSVEERGLNCKTLYRGGDTHDINKIVEDLVLKKPRAEALSRHIEKIPPERLAQITKGYIATANNGNLLWPKETLAEIRGSARMQHRSHIDEDFIEAIKFPIRNLPLTNQRALAMVFLHWQGISRQAHTQLDARKLAGVLAQTVMREETGWAIAATECIIANADKLFDNIEGHVPVRPITPRRSESMVFDKPEHSTTQPDSLQPSDHESDVAQPQHIELPTNVTDQEADQAVAVSAPGSVSHLFETSTPSSDLQVQSTEANFENVHPIVPEQHMHHDQSERSESQAPIEQEDGEIVESVAPREDSDHNISPEISAEIVPQQPEHSIPELNMGQPVPKDVDDLTAAHEEQDRVHPSETEPEHDENEIPADKVMLSPAAQATEETPSSPASLVDLKGSTGLLKQLNETTDSSSTLVVRRCASLQEGDFAESLYLSRIELANKSLRLAKTTLESKKSVLEKELSDLGEIPALVTAEVHEGAGENLDTEQLLVHLPELSAVVDVERLRPDSIADEFKLEMAAFVKGGSSMTIASQKSDEDSHTEQSTNTDHLLKPNDSVKGIVSSRSAPYLSLNPLPLKATGSPMIAALIEENKKLQQENLKCIREVSRLEQQKSALRIGLQSNAEDIALPAES</sequence>
<organism evidence="4 5">
    <name type="scientific">Spizellomyces punctatus (strain DAOM BR117)</name>
    <dbReference type="NCBI Taxonomy" id="645134"/>
    <lineage>
        <taxon>Eukaryota</taxon>
        <taxon>Fungi</taxon>
        <taxon>Fungi incertae sedis</taxon>
        <taxon>Chytridiomycota</taxon>
        <taxon>Chytridiomycota incertae sedis</taxon>
        <taxon>Chytridiomycetes</taxon>
        <taxon>Spizellomycetales</taxon>
        <taxon>Spizellomycetaceae</taxon>
        <taxon>Spizellomyces</taxon>
    </lineage>
</organism>
<dbReference type="SUPFAM" id="SSF48350">
    <property type="entry name" value="GTPase activation domain, GAP"/>
    <property type="match status" value="1"/>
</dbReference>
<dbReference type="EMBL" id="KQ257452">
    <property type="protein sequence ID" value="KND03039.1"/>
    <property type="molecule type" value="Genomic_DNA"/>
</dbReference>
<dbReference type="OrthoDB" id="660555at2759"/>
<feature type="region of interest" description="Disordered" evidence="2">
    <location>
        <begin position="1101"/>
        <end position="1138"/>
    </location>
</feature>
<dbReference type="PANTHER" id="PTHR12673:SF159">
    <property type="entry name" value="LD03170P"/>
    <property type="match status" value="1"/>
</dbReference>
<feature type="compositionally biased region" description="Basic and acidic residues" evidence="2">
    <location>
        <begin position="1108"/>
        <end position="1120"/>
    </location>
</feature>
<name>A0A0L0HQF6_SPIPD</name>
<feature type="region of interest" description="Disordered" evidence="2">
    <location>
        <begin position="1454"/>
        <end position="1479"/>
    </location>
</feature>
<feature type="coiled-coil region" evidence="1">
    <location>
        <begin position="465"/>
        <end position="492"/>
    </location>
</feature>
<dbReference type="Pfam" id="PF00620">
    <property type="entry name" value="RhoGAP"/>
    <property type="match status" value="1"/>
</dbReference>
<evidence type="ECO:0000256" key="2">
    <source>
        <dbReference type="SAM" id="MobiDB-lite"/>
    </source>
</evidence>
<dbReference type="InterPro" id="IPR000219">
    <property type="entry name" value="DH_dom"/>
</dbReference>
<dbReference type="Gene3D" id="1.10.555.10">
    <property type="entry name" value="Rho GTPase activation protein"/>
    <property type="match status" value="1"/>
</dbReference>